<dbReference type="AlphaFoldDB" id="A0A9D1KHI0"/>
<dbReference type="GO" id="GO:0010181">
    <property type="term" value="F:FMN binding"/>
    <property type="evidence" value="ECO:0007669"/>
    <property type="project" value="InterPro"/>
</dbReference>
<dbReference type="InterPro" id="IPR013785">
    <property type="entry name" value="Aldolase_TIM"/>
</dbReference>
<evidence type="ECO:0000313" key="5">
    <source>
        <dbReference type="Proteomes" id="UP000886881"/>
    </source>
</evidence>
<dbReference type="CDD" id="cd02803">
    <property type="entry name" value="OYE_like_FMN_family"/>
    <property type="match status" value="1"/>
</dbReference>
<accession>A0A9D1KHI0</accession>
<protein>
    <submittedName>
        <fullName evidence="4">NADH:flavin oxidoreductase</fullName>
    </submittedName>
</protein>
<dbReference type="InterPro" id="IPR001155">
    <property type="entry name" value="OxRdtase_FMN_N"/>
</dbReference>
<dbReference type="SUPFAM" id="SSF51395">
    <property type="entry name" value="FMN-linked oxidoreductases"/>
    <property type="match status" value="1"/>
</dbReference>
<organism evidence="4 5">
    <name type="scientific">Candidatus Cryptobacteroides merdipullorum</name>
    <dbReference type="NCBI Taxonomy" id="2840771"/>
    <lineage>
        <taxon>Bacteria</taxon>
        <taxon>Pseudomonadati</taxon>
        <taxon>Bacteroidota</taxon>
        <taxon>Bacteroidia</taxon>
        <taxon>Bacteroidales</taxon>
        <taxon>Candidatus Cryptobacteroides</taxon>
    </lineage>
</organism>
<dbReference type="PANTHER" id="PTHR43656:SF2">
    <property type="entry name" value="BINDING OXIDOREDUCTASE, PUTATIVE (AFU_ORTHOLOGUE AFUA_2G08260)-RELATED"/>
    <property type="match status" value="1"/>
</dbReference>
<keyword evidence="2" id="KW-0560">Oxidoreductase</keyword>
<evidence type="ECO:0000313" key="4">
    <source>
        <dbReference type="EMBL" id="HIT46239.1"/>
    </source>
</evidence>
<comment type="caution">
    <text evidence="4">The sequence shown here is derived from an EMBL/GenBank/DDBJ whole genome shotgun (WGS) entry which is preliminary data.</text>
</comment>
<reference evidence="4" key="2">
    <citation type="journal article" date="2021" name="PeerJ">
        <title>Extensive microbial diversity within the chicken gut microbiome revealed by metagenomics and culture.</title>
        <authorList>
            <person name="Gilroy R."/>
            <person name="Ravi A."/>
            <person name="Getino M."/>
            <person name="Pursley I."/>
            <person name="Horton D.L."/>
            <person name="Alikhan N.F."/>
            <person name="Baker D."/>
            <person name="Gharbi K."/>
            <person name="Hall N."/>
            <person name="Watson M."/>
            <person name="Adriaenssens E.M."/>
            <person name="Foster-Nyarko E."/>
            <person name="Jarju S."/>
            <person name="Secka A."/>
            <person name="Antonio M."/>
            <person name="Oren A."/>
            <person name="Chaudhuri R.R."/>
            <person name="La Ragione R."/>
            <person name="Hildebrand F."/>
            <person name="Pallen M.J."/>
        </authorList>
    </citation>
    <scope>NUCLEOTIDE SEQUENCE</scope>
    <source>
        <strain evidence="4">ChiHecec2B26-709</strain>
    </source>
</reference>
<proteinExistence type="predicted"/>
<feature type="domain" description="NADH:flavin oxidoreductase/NADH oxidase N-terminal" evidence="3">
    <location>
        <begin position="5"/>
        <end position="364"/>
    </location>
</feature>
<evidence type="ECO:0000256" key="2">
    <source>
        <dbReference type="ARBA" id="ARBA00023002"/>
    </source>
</evidence>
<dbReference type="Pfam" id="PF00724">
    <property type="entry name" value="Oxidored_FMN"/>
    <property type="match status" value="1"/>
</dbReference>
<dbReference type="GO" id="GO:0016491">
    <property type="term" value="F:oxidoreductase activity"/>
    <property type="evidence" value="ECO:0007669"/>
    <property type="project" value="UniProtKB-KW"/>
</dbReference>
<evidence type="ECO:0000259" key="3">
    <source>
        <dbReference type="Pfam" id="PF00724"/>
    </source>
</evidence>
<reference evidence="4" key="1">
    <citation type="submission" date="2020-10" db="EMBL/GenBank/DDBJ databases">
        <authorList>
            <person name="Gilroy R."/>
        </authorList>
    </citation>
    <scope>NUCLEOTIDE SEQUENCE</scope>
    <source>
        <strain evidence="4">ChiHecec2B26-709</strain>
    </source>
</reference>
<dbReference type="Gene3D" id="3.20.20.70">
    <property type="entry name" value="Aldolase class I"/>
    <property type="match status" value="1"/>
</dbReference>
<gene>
    <name evidence="4" type="ORF">IAC35_00080</name>
</gene>
<keyword evidence="1" id="KW-0285">Flavoprotein</keyword>
<dbReference type="PANTHER" id="PTHR43656">
    <property type="entry name" value="BINDING OXIDOREDUCTASE, PUTATIVE (AFU_ORTHOLOGUE AFUA_2G08260)-RELATED"/>
    <property type="match status" value="1"/>
</dbReference>
<evidence type="ECO:0000256" key="1">
    <source>
        <dbReference type="ARBA" id="ARBA00022630"/>
    </source>
</evidence>
<name>A0A9D1KHI0_9BACT</name>
<dbReference type="InterPro" id="IPR051799">
    <property type="entry name" value="NADH_flavin_oxidoreductase"/>
</dbReference>
<sequence length="417" mass="46561">MIESKIFTPCKIGPVTLRNRVIRSAAFENMAYHNSPSQDLFDYHTAVARGGVGMTTVAYASVSRSGLSFDAQLWMREEIVPELRKLTDAIHAEGAKASVQLGHCGNMTHRSTCGCTPVGASTGFNLYSPTFVRGLKKDEIYQIADDFGHAVNLAREAGFDCVEIHAGHGYLISQFLSPYTNHRKDEFGGSLENRMRFMKLVMEKVMEAARDDMGVIVKVNMHDGFRKGMQTEECIEVAKELEKTGAHALVLSAGFVSRAPMEVMRGAMPLKTLRHYMDMKKFWWLKAGIALAGRLMIPTVPYTEGYFLEEAKKFRAALKMPLIYVGGLVSRHKMEEVLDAGFTGLQVARALVRDTDFVNKLRSGELECSACGHSNYCIGRMYTLEMKCHSCVHNLPSSLEKEVKKAERQWKDYAGKA</sequence>
<dbReference type="EMBL" id="DVLC01000003">
    <property type="protein sequence ID" value="HIT46239.1"/>
    <property type="molecule type" value="Genomic_DNA"/>
</dbReference>
<dbReference type="Proteomes" id="UP000886881">
    <property type="component" value="Unassembled WGS sequence"/>
</dbReference>